<dbReference type="SMART" id="SM00487">
    <property type="entry name" value="DEXDc"/>
    <property type="match status" value="1"/>
</dbReference>
<dbReference type="SUPFAM" id="SSF52540">
    <property type="entry name" value="P-loop containing nucleoside triphosphate hydrolases"/>
    <property type="match status" value="1"/>
</dbReference>
<dbReference type="InterPro" id="IPR004589">
    <property type="entry name" value="DNA_helicase_ATP-dep_RecQ"/>
</dbReference>
<dbReference type="GO" id="GO:0003678">
    <property type="term" value="F:DNA helicase activity"/>
    <property type="evidence" value="ECO:0007669"/>
    <property type="project" value="UniProtKB-EC"/>
</dbReference>
<dbReference type="GO" id="GO:0016787">
    <property type="term" value="F:hydrolase activity"/>
    <property type="evidence" value="ECO:0007669"/>
    <property type="project" value="UniProtKB-KW"/>
</dbReference>
<sequence length="490" mass="55889">MDLYKVLKDRFGFEQFRAGQEAVIRHVLAGNDTIAILPTGMGKSLCYQLPAYLLNGTVLIISPLVALMEDQVAIMKKNGEKRVVALNSFLSHREKNRLLGDLAKYKFIFISPEMLGRHQVLQQLRAIDLALIVVDEAHCVSQWGFDFRPDYLRIGTFFQGLKRPAILALTATADDKVTNDIRSYLQLNSPVVHRESVDRPNISYNMLQVDNDAAKTEWIKARLLSTTGPGIIYVSSRKRADALAEILQEAGIATAAYHAGKGQEDRAFIQEQFINGELSWICATNAFGMGIHKDDIRQVIHEHIPAMIAGYVQEVGRAGRDGEQSVVTLLHAPEDITKTRFIMQDDIPQEEEIRYYEKLLGENKQADEAAEWARISETGKRIIDYYRERMSLEEVIAQMRELIRDKEHQLEQMVRIVHAEQCVREQLLAYFGERKTWQPEFCCSNCDHAQPLLKKGLEMPDSTKTLMRWEERLGLLLERQIDGETARSSQ</sequence>
<dbReference type="InterPro" id="IPR002464">
    <property type="entry name" value="DNA/RNA_helicase_DEAH_CS"/>
</dbReference>
<name>A0ABW0THA4_9BACL</name>
<feature type="domain" description="Helicase C-terminal" evidence="10">
    <location>
        <begin position="218"/>
        <end position="361"/>
    </location>
</feature>
<dbReference type="Pfam" id="PF00270">
    <property type="entry name" value="DEAD"/>
    <property type="match status" value="1"/>
</dbReference>
<keyword evidence="2 11" id="KW-0378">Hydrolase</keyword>
<evidence type="ECO:0000256" key="6">
    <source>
        <dbReference type="ARBA" id="ARBA00044535"/>
    </source>
</evidence>
<dbReference type="PANTHER" id="PTHR13710:SF84">
    <property type="entry name" value="ATP-DEPENDENT DNA HELICASE RECS-RELATED"/>
    <property type="match status" value="1"/>
</dbReference>
<dbReference type="NCBIfam" id="TIGR00614">
    <property type="entry name" value="recQ_fam"/>
    <property type="match status" value="1"/>
</dbReference>
<protein>
    <recommendedName>
        <fullName evidence="6">ATP-dependent DNA helicase RecQ</fullName>
    </recommendedName>
    <alternativeName>
        <fullName evidence="7">DNA 3'-5' helicase RecQ</fullName>
    </alternativeName>
</protein>
<dbReference type="EMBL" id="JBHSNO010000005">
    <property type="protein sequence ID" value="MFC5588279.1"/>
    <property type="molecule type" value="Genomic_DNA"/>
</dbReference>
<dbReference type="PROSITE" id="PS51192">
    <property type="entry name" value="HELICASE_ATP_BIND_1"/>
    <property type="match status" value="1"/>
</dbReference>
<dbReference type="SMART" id="SM00490">
    <property type="entry name" value="HELICc"/>
    <property type="match status" value="1"/>
</dbReference>
<keyword evidence="4" id="KW-0067">ATP-binding</keyword>
<dbReference type="CDD" id="cd17920">
    <property type="entry name" value="DEXHc_RecQ"/>
    <property type="match status" value="1"/>
</dbReference>
<dbReference type="PROSITE" id="PS51194">
    <property type="entry name" value="HELICASE_CTER"/>
    <property type="match status" value="1"/>
</dbReference>
<keyword evidence="1" id="KW-0547">Nucleotide-binding</keyword>
<reference evidence="12" key="1">
    <citation type="journal article" date="2019" name="Int. J. Syst. Evol. Microbiol.">
        <title>The Global Catalogue of Microorganisms (GCM) 10K type strain sequencing project: providing services to taxonomists for standard genome sequencing and annotation.</title>
        <authorList>
            <consortium name="The Broad Institute Genomics Platform"/>
            <consortium name="The Broad Institute Genome Sequencing Center for Infectious Disease"/>
            <person name="Wu L."/>
            <person name="Ma J."/>
        </authorList>
    </citation>
    <scope>NUCLEOTIDE SEQUENCE [LARGE SCALE GENOMIC DNA]</scope>
    <source>
        <strain evidence="12">CGMCC 4.1434</strain>
    </source>
</reference>
<dbReference type="InterPro" id="IPR032284">
    <property type="entry name" value="RecQ_Zn-bd"/>
</dbReference>
<dbReference type="PROSITE" id="PS00690">
    <property type="entry name" value="DEAH_ATP_HELICASE"/>
    <property type="match status" value="1"/>
</dbReference>
<dbReference type="RefSeq" id="WP_381431455.1">
    <property type="nucleotide sequence ID" value="NZ_JBHSNO010000005.1"/>
</dbReference>
<evidence type="ECO:0000256" key="4">
    <source>
        <dbReference type="ARBA" id="ARBA00022840"/>
    </source>
</evidence>
<keyword evidence="5" id="KW-0238">DNA-binding</keyword>
<evidence type="ECO:0000256" key="2">
    <source>
        <dbReference type="ARBA" id="ARBA00022801"/>
    </source>
</evidence>
<evidence type="ECO:0000313" key="12">
    <source>
        <dbReference type="Proteomes" id="UP001596109"/>
    </source>
</evidence>
<feature type="coiled-coil region" evidence="8">
    <location>
        <begin position="389"/>
        <end position="416"/>
    </location>
</feature>
<comment type="caution">
    <text evidence="11">The sequence shown here is derived from an EMBL/GenBank/DDBJ whole genome shotgun (WGS) entry which is preliminary data.</text>
</comment>
<organism evidence="11 12">
    <name type="scientific">Sporosarcina soli</name>
    <dbReference type="NCBI Taxonomy" id="334736"/>
    <lineage>
        <taxon>Bacteria</taxon>
        <taxon>Bacillati</taxon>
        <taxon>Bacillota</taxon>
        <taxon>Bacilli</taxon>
        <taxon>Bacillales</taxon>
        <taxon>Caryophanaceae</taxon>
        <taxon>Sporosarcina</taxon>
    </lineage>
</organism>
<dbReference type="InterPro" id="IPR011545">
    <property type="entry name" value="DEAD/DEAH_box_helicase_dom"/>
</dbReference>
<evidence type="ECO:0000256" key="8">
    <source>
        <dbReference type="SAM" id="Coils"/>
    </source>
</evidence>
<dbReference type="InterPro" id="IPR027417">
    <property type="entry name" value="P-loop_NTPase"/>
</dbReference>
<dbReference type="Pfam" id="PF16124">
    <property type="entry name" value="RecQ_Zn_bind"/>
    <property type="match status" value="1"/>
</dbReference>
<accession>A0ABW0THA4</accession>
<keyword evidence="3 11" id="KW-0347">Helicase</keyword>
<dbReference type="PANTHER" id="PTHR13710">
    <property type="entry name" value="DNA HELICASE RECQ FAMILY MEMBER"/>
    <property type="match status" value="1"/>
</dbReference>
<keyword evidence="12" id="KW-1185">Reference proteome</keyword>
<dbReference type="Gene3D" id="3.40.50.300">
    <property type="entry name" value="P-loop containing nucleotide triphosphate hydrolases"/>
    <property type="match status" value="2"/>
</dbReference>
<proteinExistence type="predicted"/>
<evidence type="ECO:0000256" key="7">
    <source>
        <dbReference type="ARBA" id="ARBA00044550"/>
    </source>
</evidence>
<dbReference type="Pfam" id="PF00271">
    <property type="entry name" value="Helicase_C"/>
    <property type="match status" value="1"/>
</dbReference>
<evidence type="ECO:0000259" key="10">
    <source>
        <dbReference type="PROSITE" id="PS51194"/>
    </source>
</evidence>
<dbReference type="InterPro" id="IPR001650">
    <property type="entry name" value="Helicase_C-like"/>
</dbReference>
<dbReference type="Proteomes" id="UP001596109">
    <property type="component" value="Unassembled WGS sequence"/>
</dbReference>
<evidence type="ECO:0000256" key="3">
    <source>
        <dbReference type="ARBA" id="ARBA00022806"/>
    </source>
</evidence>
<gene>
    <name evidence="11" type="ORF">ACFPRA_05255</name>
</gene>
<dbReference type="InterPro" id="IPR014001">
    <property type="entry name" value="Helicase_ATP-bd"/>
</dbReference>
<feature type="domain" description="Helicase ATP-binding" evidence="9">
    <location>
        <begin position="24"/>
        <end position="191"/>
    </location>
</feature>
<keyword evidence="8" id="KW-0175">Coiled coil</keyword>
<evidence type="ECO:0000313" key="11">
    <source>
        <dbReference type="EMBL" id="MFC5588279.1"/>
    </source>
</evidence>
<evidence type="ECO:0000256" key="1">
    <source>
        <dbReference type="ARBA" id="ARBA00022741"/>
    </source>
</evidence>
<evidence type="ECO:0000259" key="9">
    <source>
        <dbReference type="PROSITE" id="PS51192"/>
    </source>
</evidence>
<evidence type="ECO:0000256" key="5">
    <source>
        <dbReference type="ARBA" id="ARBA00023125"/>
    </source>
</evidence>